<name>A0A2I0TCX0_LIMLA</name>
<evidence type="ECO:0000313" key="1">
    <source>
        <dbReference type="EMBL" id="PKU31654.1"/>
    </source>
</evidence>
<sequence>MEFPSEDIFLMTASPVIKAVTNFKQVSKTLEEFDVEEQPSSLLEKRYPNIKVIQSGVKQLKSDEHFWYEQEYFVDMDLEDLLPLFSKNL</sequence>
<gene>
    <name evidence="1" type="ORF">llap_18042</name>
</gene>
<dbReference type="OrthoDB" id="9908986at2759"/>
<dbReference type="Proteomes" id="UP000233556">
    <property type="component" value="Unassembled WGS sequence"/>
</dbReference>
<reference evidence="2" key="2">
    <citation type="submission" date="2017-12" db="EMBL/GenBank/DDBJ databases">
        <title>Genome sequence of the Bar-tailed Godwit (Limosa lapponica baueri).</title>
        <authorList>
            <person name="Lima N.C.B."/>
            <person name="Parody-Merino A.M."/>
            <person name="Battley P.F."/>
            <person name="Fidler A.E."/>
            <person name="Prosdocimi F."/>
        </authorList>
    </citation>
    <scope>NUCLEOTIDE SEQUENCE [LARGE SCALE GENOMIC DNA]</scope>
</reference>
<organism evidence="1 2">
    <name type="scientific">Limosa lapponica baueri</name>
    <dbReference type="NCBI Taxonomy" id="1758121"/>
    <lineage>
        <taxon>Eukaryota</taxon>
        <taxon>Metazoa</taxon>
        <taxon>Chordata</taxon>
        <taxon>Craniata</taxon>
        <taxon>Vertebrata</taxon>
        <taxon>Euteleostomi</taxon>
        <taxon>Archelosauria</taxon>
        <taxon>Archosauria</taxon>
        <taxon>Dinosauria</taxon>
        <taxon>Saurischia</taxon>
        <taxon>Theropoda</taxon>
        <taxon>Coelurosauria</taxon>
        <taxon>Aves</taxon>
        <taxon>Neognathae</taxon>
        <taxon>Neoaves</taxon>
        <taxon>Charadriiformes</taxon>
        <taxon>Scolopacidae</taxon>
        <taxon>Limosa</taxon>
    </lineage>
</organism>
<evidence type="ECO:0000313" key="2">
    <source>
        <dbReference type="Proteomes" id="UP000233556"/>
    </source>
</evidence>
<accession>A0A2I0TCX0</accession>
<protein>
    <submittedName>
        <fullName evidence="1">Uncharacterized protein</fullName>
    </submittedName>
</protein>
<dbReference type="AlphaFoldDB" id="A0A2I0TCX0"/>
<proteinExistence type="predicted"/>
<dbReference type="EMBL" id="KZ512473">
    <property type="protein sequence ID" value="PKU31654.1"/>
    <property type="molecule type" value="Genomic_DNA"/>
</dbReference>
<reference evidence="2" key="1">
    <citation type="submission" date="2017-11" db="EMBL/GenBank/DDBJ databases">
        <authorList>
            <person name="Lima N.C."/>
            <person name="Parody-Merino A.M."/>
            <person name="Battley P.F."/>
            <person name="Fidler A.E."/>
            <person name="Prosdocimi F."/>
        </authorList>
    </citation>
    <scope>NUCLEOTIDE SEQUENCE [LARGE SCALE GENOMIC DNA]</scope>
</reference>
<keyword evidence="2" id="KW-1185">Reference proteome</keyword>